<evidence type="ECO:0000313" key="6">
    <source>
        <dbReference type="Proteomes" id="UP000266258"/>
    </source>
</evidence>
<dbReference type="PANTHER" id="PTHR30363:SF44">
    <property type="entry name" value="AGA OPERON TRANSCRIPTIONAL REPRESSOR-RELATED"/>
    <property type="match status" value="1"/>
</dbReference>
<dbReference type="InterPro" id="IPR001034">
    <property type="entry name" value="DeoR_HTH"/>
</dbReference>
<dbReference type="Pfam" id="PF08220">
    <property type="entry name" value="HTH_DeoR"/>
    <property type="match status" value="1"/>
</dbReference>
<dbReference type="OrthoDB" id="5685843at2"/>
<dbReference type="InterPro" id="IPR014036">
    <property type="entry name" value="DeoR-like_C"/>
</dbReference>
<dbReference type="InterPro" id="IPR036390">
    <property type="entry name" value="WH_DNA-bd_sf"/>
</dbReference>
<dbReference type="InterPro" id="IPR050313">
    <property type="entry name" value="Carb_Metab_HTH_regulators"/>
</dbReference>
<evidence type="ECO:0000256" key="2">
    <source>
        <dbReference type="ARBA" id="ARBA00023163"/>
    </source>
</evidence>
<dbReference type="InterPro" id="IPR037171">
    <property type="entry name" value="NagB/RpiA_transferase-like"/>
</dbReference>
<dbReference type="Gene3D" id="1.10.10.10">
    <property type="entry name" value="Winged helix-like DNA-binding domain superfamily/Winged helix DNA-binding domain"/>
    <property type="match status" value="1"/>
</dbReference>
<dbReference type="InterPro" id="IPR036388">
    <property type="entry name" value="WH-like_DNA-bd_sf"/>
</dbReference>
<keyword evidence="2" id="KW-0804">Transcription</keyword>
<protein>
    <recommendedName>
        <fullName evidence="4">HTH deoR-type domain-containing protein</fullName>
    </recommendedName>
</protein>
<comment type="caution">
    <text evidence="5">The sequence shown here is derived from an EMBL/GenBank/DDBJ whole genome shotgun (WGS) entry which is preliminary data.</text>
</comment>
<dbReference type="Proteomes" id="UP000266258">
    <property type="component" value="Unassembled WGS sequence"/>
</dbReference>
<dbReference type="Pfam" id="PF00455">
    <property type="entry name" value="DeoRC"/>
    <property type="match status" value="1"/>
</dbReference>
<dbReference type="EMBL" id="NRJH01000012">
    <property type="protein sequence ID" value="RIY33643.1"/>
    <property type="molecule type" value="Genomic_DNA"/>
</dbReference>
<accession>A0A3A1Y5W2</accession>
<organism evidence="5 6">
    <name type="scientific">Psittacicella melopsittaci</name>
    <dbReference type="NCBI Taxonomy" id="2028576"/>
    <lineage>
        <taxon>Bacteria</taxon>
        <taxon>Pseudomonadati</taxon>
        <taxon>Pseudomonadota</taxon>
        <taxon>Gammaproteobacteria</taxon>
        <taxon>Pasteurellales</taxon>
        <taxon>Psittacicellaceae</taxon>
        <taxon>Psittacicella</taxon>
    </lineage>
</organism>
<dbReference type="SMART" id="SM00420">
    <property type="entry name" value="HTH_DEOR"/>
    <property type="match status" value="1"/>
</dbReference>
<sequence length="265" mass="29923">MKAGEKRRQDILNLVNSIGIVAISHLAYYFKVSKVTIRTDVEILEKEKKLIKAHGCIKSLNLNEDRDTLQFDQEFSFLQKQNFEHSIKTRLALAALELIKDGTTILLDAGTTIYELAVQISKVKWQNLTVITPSLPVCELLSAVPGITIVLLGGRLNAKGKCFIGEQTQTMLTDLHYEQLFFAVDGYHIDYGLTTHYPDEAVLNRQMIQQADKVIVVADHTKFARHAKHKIVDFSVPDLVITDDGLHPDYPKYFAQHSIALKLVH</sequence>
<dbReference type="SUPFAM" id="SSF46785">
    <property type="entry name" value="Winged helix' DNA-binding domain"/>
    <property type="match status" value="1"/>
</dbReference>
<evidence type="ECO:0000259" key="4">
    <source>
        <dbReference type="PROSITE" id="PS51000"/>
    </source>
</evidence>
<dbReference type="PROSITE" id="PS51000">
    <property type="entry name" value="HTH_DEOR_2"/>
    <property type="match status" value="1"/>
</dbReference>
<feature type="transmembrane region" description="Helical" evidence="3">
    <location>
        <begin position="12"/>
        <end position="30"/>
    </location>
</feature>
<gene>
    <name evidence="5" type="ORF">CJP74_01250</name>
</gene>
<dbReference type="SUPFAM" id="SSF100950">
    <property type="entry name" value="NagB/RpiA/CoA transferase-like"/>
    <property type="match status" value="1"/>
</dbReference>
<evidence type="ECO:0000256" key="3">
    <source>
        <dbReference type="SAM" id="Phobius"/>
    </source>
</evidence>
<keyword evidence="1" id="KW-0805">Transcription regulation</keyword>
<dbReference type="Gene3D" id="3.40.50.1360">
    <property type="match status" value="1"/>
</dbReference>
<dbReference type="PANTHER" id="PTHR30363">
    <property type="entry name" value="HTH-TYPE TRANSCRIPTIONAL REGULATOR SRLR-RELATED"/>
    <property type="match status" value="1"/>
</dbReference>
<evidence type="ECO:0000313" key="5">
    <source>
        <dbReference type="EMBL" id="RIY33643.1"/>
    </source>
</evidence>
<proteinExistence type="predicted"/>
<name>A0A3A1Y5W2_9GAMM</name>
<dbReference type="AlphaFoldDB" id="A0A3A1Y5W2"/>
<dbReference type="GO" id="GO:0003700">
    <property type="term" value="F:DNA-binding transcription factor activity"/>
    <property type="evidence" value="ECO:0007669"/>
    <property type="project" value="InterPro"/>
</dbReference>
<keyword evidence="3" id="KW-1133">Transmembrane helix</keyword>
<dbReference type="RefSeq" id="WP_119496465.1">
    <property type="nucleotide sequence ID" value="NZ_NRJH01000012.1"/>
</dbReference>
<keyword evidence="3" id="KW-0812">Transmembrane</keyword>
<evidence type="ECO:0000256" key="1">
    <source>
        <dbReference type="ARBA" id="ARBA00023015"/>
    </source>
</evidence>
<reference evidence="5 6" key="1">
    <citation type="submission" date="2017-08" db="EMBL/GenBank/DDBJ databases">
        <title>Reclassification of Bisgaard taxon 37 and 44.</title>
        <authorList>
            <person name="Christensen H."/>
        </authorList>
    </citation>
    <scope>NUCLEOTIDE SEQUENCE [LARGE SCALE GENOMIC DNA]</scope>
    <source>
        <strain evidence="5 6">B96_4</strain>
    </source>
</reference>
<keyword evidence="6" id="KW-1185">Reference proteome</keyword>
<dbReference type="SMART" id="SM01134">
    <property type="entry name" value="DeoRC"/>
    <property type="match status" value="1"/>
</dbReference>
<keyword evidence="3" id="KW-0472">Membrane</keyword>
<feature type="domain" description="HTH deoR-type" evidence="4">
    <location>
        <begin position="4"/>
        <end position="59"/>
    </location>
</feature>